<accession>A0AB38ZEP5</accession>
<sequence>MISYKVFRSVVAFILAFVTTSVLTSPTLVNDKIDEIIPHINRHFASKLFDVVQIPDYGYQGSPVYIGVALRNLTTFYRTGDCVVWAEGENVRLRMNLGLRDMKTNVRLVTYMNGPGGFVFEGASAEMGIVMVPEGVDGCRIFWDYVIITTLGNVVGYSFNQQYNGVPPPNQLDGDVIPYYNQRFNGGEIFTIRNLNMFLNLCDLPIVADAFRSFKRRT</sequence>
<organism evidence="2">
    <name type="scientific">Oncocephalus sp</name>
    <dbReference type="NCBI Taxonomy" id="2944721"/>
    <lineage>
        <taxon>Eukaryota</taxon>
        <taxon>Metazoa</taxon>
        <taxon>Ecdysozoa</taxon>
        <taxon>Arthropoda</taxon>
        <taxon>Hexapoda</taxon>
        <taxon>Insecta</taxon>
        <taxon>Pterygota</taxon>
        <taxon>Neoptera</taxon>
        <taxon>Paraneoptera</taxon>
        <taxon>Hemiptera</taxon>
        <taxon>Heteroptera</taxon>
        <taxon>Panheteroptera</taxon>
        <taxon>Cimicomorpha</taxon>
        <taxon>Reduviidae</taxon>
        <taxon>Stenopodainae</taxon>
        <taxon>Oncocephalus</taxon>
    </lineage>
</organism>
<dbReference type="EMBL" id="PP517486">
    <property type="protein sequence ID" value="WXI02736.1"/>
    <property type="molecule type" value="mRNA"/>
</dbReference>
<evidence type="ECO:0000256" key="1">
    <source>
        <dbReference type="SAM" id="SignalP"/>
    </source>
</evidence>
<name>A0AB38ZEP5_9HEMI</name>
<evidence type="ECO:0000313" key="2">
    <source>
        <dbReference type="EMBL" id="WXI02736.1"/>
    </source>
</evidence>
<dbReference type="AlphaFoldDB" id="A0AB38ZEP5"/>
<reference evidence="2" key="1">
    <citation type="submission" date="2024-03" db="EMBL/GenBank/DDBJ databases">
        <title>Venom adaptation and exaptation during the trophic switch to blood-feeding by kissing bugs (Reduviidae: Triatominae).</title>
        <authorList>
            <person name="Zdenek C.N."/>
            <person name="Cardoso F.C."/>
            <person name="Robinson S.D."/>
            <person name="Mercedes R.S."/>
            <person name="Raidjoe E.R."/>
            <person name="Hernandez-Vargas M.J."/>
            <person name="Jin J."/>
            <person name="Corzo G."/>
            <person name="Vetter I."/>
            <person name="King G.F."/>
            <person name="Fry B.G."/>
            <person name="Walker A."/>
        </authorList>
    </citation>
    <scope>NUCLEOTIDE SEQUENCE</scope>
</reference>
<protein>
    <submittedName>
        <fullName evidence="2">Heteropteran venom family 5 protein 3</fullName>
    </submittedName>
</protein>
<keyword evidence="1" id="KW-0732">Signal</keyword>
<feature type="chain" id="PRO_5044294643" evidence="1">
    <location>
        <begin position="25"/>
        <end position="218"/>
    </location>
</feature>
<proteinExistence type="evidence at transcript level"/>
<feature type="signal peptide" evidence="1">
    <location>
        <begin position="1"/>
        <end position="24"/>
    </location>
</feature>